<dbReference type="Gene3D" id="3.30.559.10">
    <property type="entry name" value="Chloramphenicol acetyltransferase-like domain"/>
    <property type="match status" value="4"/>
</dbReference>
<dbReference type="PANTHER" id="PTHR31623:SF17">
    <property type="entry name" value="F21J9.9"/>
    <property type="match status" value="1"/>
</dbReference>
<organism evidence="4 5">
    <name type="scientific">Quercus suber</name>
    <name type="common">Cork oak</name>
    <dbReference type="NCBI Taxonomy" id="58331"/>
    <lineage>
        <taxon>Eukaryota</taxon>
        <taxon>Viridiplantae</taxon>
        <taxon>Streptophyta</taxon>
        <taxon>Embryophyta</taxon>
        <taxon>Tracheophyta</taxon>
        <taxon>Spermatophyta</taxon>
        <taxon>Magnoliopsida</taxon>
        <taxon>eudicotyledons</taxon>
        <taxon>Gunneridae</taxon>
        <taxon>Pentapetalae</taxon>
        <taxon>rosids</taxon>
        <taxon>fabids</taxon>
        <taxon>Fagales</taxon>
        <taxon>Fagaceae</taxon>
        <taxon>Quercus</taxon>
    </lineage>
</organism>
<keyword evidence="2" id="KW-0808">Transferase</keyword>
<gene>
    <name evidence="4" type="primary">ACT_0</name>
    <name evidence="4" type="ORF">CFP56_024122</name>
</gene>
<sequence>MKVELEVISNENIKPSSPTPTHLRYYQLSFLDQTFPHRYVPVLFFYTQNDAYSKISTDPAKSFSTVLKQSLSDVLTRYYPLAGRVKDNLTVDCNDEGVLYREAQVKCELSDIVTNQYSAEFKKFIPCDIAGMHHFAFAVQANYFTCGGIVIGACISHKIADGTSFIMFMKNWAATARGDSDIYPQFQASTLFPPASTLSGFQPGNSMIKEKFVLKMFVFSSASIVALREKYAESSDLECPLHPSRVEALSVFLWSRYVAATQANFGPKKRNTALFAVNLRTRMDPPLPRNSFGNISRFATVLLSSEERNGLVGKVRAAIRKIDNEYVKKLQDHTQHLNYLKEASEKLLKEDIVQFNFSSWCRFPMYEVDFGWGNPMWIGLVSAPSKNVGVFIDTKSGDGIEAWVSLKEEDMAKFEKKMKVELEVISNENIKPSSPTPTHLRYYQLSFLDQTFPHRYVPVLFFYTQNDAYSKISTDPAKSFSTVLKQSLSDVLTRYYPLAGRVKDNLTVDCNDEGVLCREAQVKCELSDIVTNQYSAEFKKFIPCDIAGMHHFAFAVQANYFTCGGIVIGACISHKIADGTSFIMFMKNWAATARGDSDIYPQFQASTLFPPTSTLSGFQPGNSMIKEKFVLKMFVFSSASIVALREKYAESSDLECPLHPSRVEALSVFLWSRYVAATQANFGPKKRNTALFAVNLRTRMDPPLPRNSFGNISRFATVLLSSEERNGLVGKVRAAIRKIDNEYVKKLQDHTQHLNYLKEASEKLLKEDIVQFNFSSWCRFPMYEVDFGWGNPMWIGLVSAPSKNVGVFIDTKSGDGIEAWVSLKEEDMAKFESDSELLAYASNTTLNA</sequence>
<dbReference type="PANTHER" id="PTHR31623">
    <property type="entry name" value="F21J9.9"/>
    <property type="match status" value="1"/>
</dbReference>
<evidence type="ECO:0000256" key="3">
    <source>
        <dbReference type="ARBA" id="ARBA00023315"/>
    </source>
</evidence>
<dbReference type="EMBL" id="PKMF04000382">
    <property type="protein sequence ID" value="KAK7834753.1"/>
    <property type="molecule type" value="Genomic_DNA"/>
</dbReference>
<dbReference type="Pfam" id="PF02458">
    <property type="entry name" value="Transferase"/>
    <property type="match status" value="2"/>
</dbReference>
<accession>A0AAW0K6C5</accession>
<name>A0AAW0K6C5_QUESU</name>
<keyword evidence="3" id="KW-0012">Acyltransferase</keyword>
<comment type="similarity">
    <text evidence="1">Belongs to the plant acyltransferase family.</text>
</comment>
<evidence type="ECO:0000313" key="5">
    <source>
        <dbReference type="Proteomes" id="UP000237347"/>
    </source>
</evidence>
<evidence type="ECO:0000256" key="1">
    <source>
        <dbReference type="ARBA" id="ARBA00009861"/>
    </source>
</evidence>
<comment type="caution">
    <text evidence="4">The sequence shown here is derived from an EMBL/GenBank/DDBJ whole genome shotgun (WGS) entry which is preliminary data.</text>
</comment>
<proteinExistence type="inferred from homology"/>
<dbReference type="InterPro" id="IPR023213">
    <property type="entry name" value="CAT-like_dom_sf"/>
</dbReference>
<dbReference type="GO" id="GO:0016746">
    <property type="term" value="F:acyltransferase activity"/>
    <property type="evidence" value="ECO:0007669"/>
    <property type="project" value="UniProtKB-KW"/>
</dbReference>
<protein>
    <submittedName>
        <fullName evidence="4">Vinorine synthase</fullName>
    </submittedName>
</protein>
<dbReference type="Proteomes" id="UP000237347">
    <property type="component" value="Unassembled WGS sequence"/>
</dbReference>
<evidence type="ECO:0000256" key="2">
    <source>
        <dbReference type="ARBA" id="ARBA00022679"/>
    </source>
</evidence>
<dbReference type="AlphaFoldDB" id="A0AAW0K6C5"/>
<evidence type="ECO:0000313" key="4">
    <source>
        <dbReference type="EMBL" id="KAK7834753.1"/>
    </source>
</evidence>
<reference evidence="4 5" key="1">
    <citation type="journal article" date="2018" name="Sci. Data">
        <title>The draft genome sequence of cork oak.</title>
        <authorList>
            <person name="Ramos A.M."/>
            <person name="Usie A."/>
            <person name="Barbosa P."/>
            <person name="Barros P.M."/>
            <person name="Capote T."/>
            <person name="Chaves I."/>
            <person name="Simoes F."/>
            <person name="Abreu I."/>
            <person name="Carrasquinho I."/>
            <person name="Faro C."/>
            <person name="Guimaraes J.B."/>
            <person name="Mendonca D."/>
            <person name="Nobrega F."/>
            <person name="Rodrigues L."/>
            <person name="Saibo N.J.M."/>
            <person name="Varela M.C."/>
            <person name="Egas C."/>
            <person name="Matos J."/>
            <person name="Miguel C.M."/>
            <person name="Oliveira M.M."/>
            <person name="Ricardo C.P."/>
            <person name="Goncalves S."/>
        </authorList>
    </citation>
    <scope>NUCLEOTIDE SEQUENCE [LARGE SCALE GENOMIC DNA]</scope>
    <source>
        <strain evidence="5">cv. HL8</strain>
    </source>
</reference>
<keyword evidence="5" id="KW-1185">Reference proteome</keyword>